<name>A0ABW1U0S4_9BURK</name>
<accession>A0ABW1U0S4</accession>
<dbReference type="InterPro" id="IPR000873">
    <property type="entry name" value="AMP-dep_synth/lig_dom"/>
</dbReference>
<dbReference type="RefSeq" id="WP_371438137.1">
    <property type="nucleotide sequence ID" value="NZ_JBHSRS010000083.1"/>
</dbReference>
<evidence type="ECO:0000313" key="4">
    <source>
        <dbReference type="Proteomes" id="UP001596270"/>
    </source>
</evidence>
<reference evidence="4" key="1">
    <citation type="journal article" date="2019" name="Int. J. Syst. Evol. Microbiol.">
        <title>The Global Catalogue of Microorganisms (GCM) 10K type strain sequencing project: providing services to taxonomists for standard genome sequencing and annotation.</title>
        <authorList>
            <consortium name="The Broad Institute Genomics Platform"/>
            <consortium name="The Broad Institute Genome Sequencing Center for Infectious Disease"/>
            <person name="Wu L."/>
            <person name="Ma J."/>
        </authorList>
    </citation>
    <scope>NUCLEOTIDE SEQUENCE [LARGE SCALE GENOMIC DNA]</scope>
    <source>
        <strain evidence="4">CCUG 39402</strain>
    </source>
</reference>
<comment type="caution">
    <text evidence="3">The sequence shown here is derived from an EMBL/GenBank/DDBJ whole genome shotgun (WGS) entry which is preliminary data.</text>
</comment>
<feature type="domain" description="AMP-binding enzyme C-terminal" evidence="2">
    <location>
        <begin position="422"/>
        <end position="500"/>
    </location>
</feature>
<dbReference type="InterPro" id="IPR025110">
    <property type="entry name" value="AMP-bd_C"/>
</dbReference>
<dbReference type="EMBL" id="JBHSRS010000083">
    <property type="protein sequence ID" value="MFC6283511.1"/>
    <property type="molecule type" value="Genomic_DNA"/>
</dbReference>
<dbReference type="InterPro" id="IPR045851">
    <property type="entry name" value="AMP-bd_C_sf"/>
</dbReference>
<dbReference type="PANTHER" id="PTHR24096:SF323">
    <property type="entry name" value="BLR3536 PROTEIN"/>
    <property type="match status" value="1"/>
</dbReference>
<gene>
    <name evidence="3" type="ORF">ACFQND_19965</name>
</gene>
<sequence>MTFLHEWALTQPQKIAVQMQGTDQALNYRELDERANKVAHWLLSLNLAEGSVVALLLENNLRTFELWWGIRRAGLYYVPISTLLTGHEAAYIVRDCAATVLISSLANTSLAADTLGALGDYAPAHRFMVDGQADGFEPYEIAVAACSASADLPERSVGREFMYSSGTTGFPKGIRRPLLPYARRRELPELEKRLRAMFQLDAGSVFLSVSPLYHATGRFNIRVIECGGTCVIMRKFDAETALAAIERHRITHGHWVPTMFSRMLALDPAVRARYDLSSQRVALHATAPCPKHVKEAMIGWWGPIINEYYGGSENVGVTYIDAGQWLSRKGSVGKPICGEVHIMADDGEDRELAPGEIGLIYFNGGVGFQYHNDTQKTQSVFNRRGWGTYGDMGHLDEDGFLFMSDRRTDLIISGGVNIYPQEAENVLLTHGSVADAAVIGVPNEDFGQEVKAVVQLKAGLQPSTELAGELVEYCREQLSRIKCPRTVDFAHELPRSENGKLLKRVLRERYAAPSPSTAAAAQGC</sequence>
<dbReference type="SUPFAM" id="SSF56801">
    <property type="entry name" value="Acetyl-CoA synthetase-like"/>
    <property type="match status" value="1"/>
</dbReference>
<dbReference type="PANTHER" id="PTHR24096">
    <property type="entry name" value="LONG-CHAIN-FATTY-ACID--COA LIGASE"/>
    <property type="match status" value="1"/>
</dbReference>
<evidence type="ECO:0000259" key="2">
    <source>
        <dbReference type="Pfam" id="PF13193"/>
    </source>
</evidence>
<dbReference type="Pfam" id="PF13193">
    <property type="entry name" value="AMP-binding_C"/>
    <property type="match status" value="1"/>
</dbReference>
<dbReference type="Pfam" id="PF00501">
    <property type="entry name" value="AMP-binding"/>
    <property type="match status" value="1"/>
</dbReference>
<dbReference type="Gene3D" id="3.40.50.12780">
    <property type="entry name" value="N-terminal domain of ligase-like"/>
    <property type="match status" value="1"/>
</dbReference>
<organism evidence="3 4">
    <name type="scientific">Polaromonas aquatica</name>
    <dbReference type="NCBI Taxonomy" id="332657"/>
    <lineage>
        <taxon>Bacteria</taxon>
        <taxon>Pseudomonadati</taxon>
        <taxon>Pseudomonadota</taxon>
        <taxon>Betaproteobacteria</taxon>
        <taxon>Burkholderiales</taxon>
        <taxon>Comamonadaceae</taxon>
        <taxon>Polaromonas</taxon>
    </lineage>
</organism>
<dbReference type="InterPro" id="IPR042099">
    <property type="entry name" value="ANL_N_sf"/>
</dbReference>
<dbReference type="Proteomes" id="UP001596270">
    <property type="component" value="Unassembled WGS sequence"/>
</dbReference>
<protein>
    <submittedName>
        <fullName evidence="3">AMP-binding protein</fullName>
    </submittedName>
</protein>
<feature type="domain" description="AMP-dependent synthetase/ligase" evidence="1">
    <location>
        <begin position="5"/>
        <end position="364"/>
    </location>
</feature>
<evidence type="ECO:0000259" key="1">
    <source>
        <dbReference type="Pfam" id="PF00501"/>
    </source>
</evidence>
<proteinExistence type="predicted"/>
<evidence type="ECO:0000313" key="3">
    <source>
        <dbReference type="EMBL" id="MFC6283511.1"/>
    </source>
</evidence>
<keyword evidence="4" id="KW-1185">Reference proteome</keyword>
<dbReference type="Gene3D" id="3.30.300.30">
    <property type="match status" value="1"/>
</dbReference>